<sequence>MNLYEAHTGIVLKEQMVAEKEHELSRIETFLTPVLMKGRLLSADALFTQRHVCQQVVAAGGDYLLFVKQNQPSLHQDLALFF</sequence>
<dbReference type="Proteomes" id="UP000635565">
    <property type="component" value="Unassembled WGS sequence"/>
</dbReference>
<evidence type="ECO:0000313" key="3">
    <source>
        <dbReference type="Proteomes" id="UP000635565"/>
    </source>
</evidence>
<dbReference type="EMBL" id="BNJJ01000015">
    <property type="protein sequence ID" value="GHO87035.1"/>
    <property type="molecule type" value="Genomic_DNA"/>
</dbReference>
<dbReference type="InterPro" id="IPR002559">
    <property type="entry name" value="Transposase_11"/>
</dbReference>
<organism evidence="2 3">
    <name type="scientific">Dictyobacter formicarum</name>
    <dbReference type="NCBI Taxonomy" id="2778368"/>
    <lineage>
        <taxon>Bacteria</taxon>
        <taxon>Bacillati</taxon>
        <taxon>Chloroflexota</taxon>
        <taxon>Ktedonobacteria</taxon>
        <taxon>Ktedonobacterales</taxon>
        <taxon>Dictyobacteraceae</taxon>
        <taxon>Dictyobacter</taxon>
    </lineage>
</organism>
<accession>A0ABQ3VLE2</accession>
<gene>
    <name evidence="2" type="ORF">KSZ_50410</name>
</gene>
<evidence type="ECO:0000313" key="2">
    <source>
        <dbReference type="EMBL" id="GHO87035.1"/>
    </source>
</evidence>
<dbReference type="InterPro" id="IPR051698">
    <property type="entry name" value="Transposase_11-like"/>
</dbReference>
<dbReference type="PANTHER" id="PTHR30298">
    <property type="entry name" value="H REPEAT-ASSOCIATED PREDICTED TRANSPOSASE"/>
    <property type="match status" value="1"/>
</dbReference>
<dbReference type="RefSeq" id="WP_201364631.1">
    <property type="nucleotide sequence ID" value="NZ_BNJJ01000015.1"/>
</dbReference>
<dbReference type="PANTHER" id="PTHR30298:SF0">
    <property type="entry name" value="PROTEIN YBFL-RELATED"/>
    <property type="match status" value="1"/>
</dbReference>
<evidence type="ECO:0000259" key="1">
    <source>
        <dbReference type="Pfam" id="PF01609"/>
    </source>
</evidence>
<name>A0ABQ3VLE2_9CHLR</name>
<reference evidence="2 3" key="1">
    <citation type="journal article" date="2021" name="Int. J. Syst. Evol. Microbiol.">
        <title>Reticulibacter mediterranei gen. nov., sp. nov., within the new family Reticulibacteraceae fam. nov., and Ktedonospora formicarum gen. nov., sp. nov., Ktedonobacter robiniae sp. nov., Dictyobacter formicarum sp. nov. and Dictyobacter arantiisoli sp. nov., belonging to the class Ktedonobacteria.</title>
        <authorList>
            <person name="Yabe S."/>
            <person name="Zheng Y."/>
            <person name="Wang C.M."/>
            <person name="Sakai Y."/>
            <person name="Abe K."/>
            <person name="Yokota A."/>
            <person name="Donadio S."/>
            <person name="Cavaletti L."/>
            <person name="Monciardini P."/>
        </authorList>
    </citation>
    <scope>NUCLEOTIDE SEQUENCE [LARGE SCALE GENOMIC DNA]</scope>
    <source>
        <strain evidence="2 3">SOSP1-9</strain>
    </source>
</reference>
<keyword evidence="3" id="KW-1185">Reference proteome</keyword>
<feature type="domain" description="Transposase IS4-like" evidence="1">
    <location>
        <begin position="3"/>
        <end position="71"/>
    </location>
</feature>
<proteinExistence type="predicted"/>
<protein>
    <recommendedName>
        <fullName evidence="1">Transposase IS4-like domain-containing protein</fullName>
    </recommendedName>
</protein>
<comment type="caution">
    <text evidence="2">The sequence shown here is derived from an EMBL/GenBank/DDBJ whole genome shotgun (WGS) entry which is preliminary data.</text>
</comment>
<dbReference type="Pfam" id="PF01609">
    <property type="entry name" value="DDE_Tnp_1"/>
    <property type="match status" value="1"/>
</dbReference>